<dbReference type="SUPFAM" id="SSF69118">
    <property type="entry name" value="AhpD-like"/>
    <property type="match status" value="1"/>
</dbReference>
<accession>A0A365XSI6</accession>
<dbReference type="Gene3D" id="1.20.1290.10">
    <property type="entry name" value="AhpD-like"/>
    <property type="match status" value="1"/>
</dbReference>
<dbReference type="PANTHER" id="PTHR33930">
    <property type="entry name" value="ALKYL HYDROPEROXIDE REDUCTASE AHPD"/>
    <property type="match status" value="1"/>
</dbReference>
<dbReference type="GO" id="GO:0051920">
    <property type="term" value="F:peroxiredoxin activity"/>
    <property type="evidence" value="ECO:0007669"/>
    <property type="project" value="InterPro"/>
</dbReference>
<evidence type="ECO:0000313" key="2">
    <source>
        <dbReference type="EMBL" id="RBL89327.1"/>
    </source>
</evidence>
<dbReference type="Pfam" id="PF02627">
    <property type="entry name" value="CMD"/>
    <property type="match status" value="1"/>
</dbReference>
<gene>
    <name evidence="2" type="ORF">DF182_22660</name>
</gene>
<protein>
    <submittedName>
        <fullName evidence="2">Carboxymuconolactone decarboxylase</fullName>
    </submittedName>
</protein>
<dbReference type="InterPro" id="IPR004675">
    <property type="entry name" value="AhpD_core"/>
</dbReference>
<dbReference type="InterPro" id="IPR029032">
    <property type="entry name" value="AhpD-like"/>
</dbReference>
<organism evidence="2 3">
    <name type="scientific">Chitinophaga flava</name>
    <dbReference type="NCBI Taxonomy" id="2259036"/>
    <lineage>
        <taxon>Bacteria</taxon>
        <taxon>Pseudomonadati</taxon>
        <taxon>Bacteroidota</taxon>
        <taxon>Chitinophagia</taxon>
        <taxon>Chitinophagales</taxon>
        <taxon>Chitinophagaceae</taxon>
        <taxon>Chitinophaga</taxon>
    </lineage>
</organism>
<dbReference type="InterPro" id="IPR003779">
    <property type="entry name" value="CMD-like"/>
</dbReference>
<proteinExistence type="predicted"/>
<dbReference type="RefSeq" id="WP_113618070.1">
    <property type="nucleotide sequence ID" value="NZ_QFFJ01000002.1"/>
</dbReference>
<name>A0A365XSI6_9BACT</name>
<comment type="caution">
    <text evidence="2">The sequence shown here is derived from an EMBL/GenBank/DDBJ whole genome shotgun (WGS) entry which is preliminary data.</text>
</comment>
<dbReference type="OrthoDB" id="9806086at2"/>
<dbReference type="Proteomes" id="UP000253410">
    <property type="component" value="Unassembled WGS sequence"/>
</dbReference>
<dbReference type="EMBL" id="QFFJ01000002">
    <property type="protein sequence ID" value="RBL89327.1"/>
    <property type="molecule type" value="Genomic_DNA"/>
</dbReference>
<evidence type="ECO:0000313" key="3">
    <source>
        <dbReference type="Proteomes" id="UP000253410"/>
    </source>
</evidence>
<reference evidence="2 3" key="1">
    <citation type="submission" date="2018-05" db="EMBL/GenBank/DDBJ databases">
        <title>Chitinophaga sp. K3CV102501T nov., isolated from isolated from a monsoon evergreen broad-leaved forest soil.</title>
        <authorList>
            <person name="Lv Y."/>
        </authorList>
    </citation>
    <scope>NUCLEOTIDE SEQUENCE [LARGE SCALE GENOMIC DNA]</scope>
    <source>
        <strain evidence="2 3">GDMCC 1.1325</strain>
    </source>
</reference>
<feature type="domain" description="Carboxymuconolactone decarboxylase-like" evidence="1">
    <location>
        <begin position="24"/>
        <end position="94"/>
    </location>
</feature>
<evidence type="ECO:0000259" key="1">
    <source>
        <dbReference type="Pfam" id="PF02627"/>
    </source>
</evidence>
<keyword evidence="3" id="KW-1185">Reference proteome</keyword>
<dbReference type="AlphaFoldDB" id="A0A365XSI6"/>
<dbReference type="PANTHER" id="PTHR33930:SF2">
    <property type="entry name" value="BLR3452 PROTEIN"/>
    <property type="match status" value="1"/>
</dbReference>
<dbReference type="NCBIfam" id="TIGR00778">
    <property type="entry name" value="ahpD_dom"/>
    <property type="match status" value="1"/>
</dbReference>
<sequence length="113" mass="12276">MKHYATPEDKLFAKDLLQGAPRQGKAWLDFDHSTLEEPSAIPSKYKEMIAIAVALTTQCPYCLEKHTGKAGMLGVTKEEMAEVIMIAAAVRSGATLGYGLLTMKLFSAGTEIK</sequence>